<organism evidence="2 3">
    <name type="scientific">Solemya velum gill symbiont</name>
    <dbReference type="NCBI Taxonomy" id="2340"/>
    <lineage>
        <taxon>Bacteria</taxon>
        <taxon>Pseudomonadati</taxon>
        <taxon>Pseudomonadota</taxon>
        <taxon>Gammaproteobacteria</taxon>
        <taxon>sulfur-oxidizing symbionts</taxon>
    </lineage>
</organism>
<accession>A0A1T2CQQ5</accession>
<evidence type="ECO:0000313" key="2">
    <source>
        <dbReference type="EMBL" id="OOY34371.1"/>
    </source>
</evidence>
<evidence type="ECO:0000313" key="3">
    <source>
        <dbReference type="Proteomes" id="UP000190962"/>
    </source>
</evidence>
<dbReference type="AlphaFoldDB" id="A0A1T2CQQ5"/>
<reference evidence="2 3" key="1">
    <citation type="submission" date="2016-11" db="EMBL/GenBank/DDBJ databases">
        <title>Mixed transmission modes and dynamic genome evolution in an obligate animal-bacterial symbiosis.</title>
        <authorList>
            <person name="Russell S.L."/>
            <person name="Corbett-Detig R.B."/>
            <person name="Cavanaugh C.M."/>
        </authorList>
    </citation>
    <scope>NUCLEOTIDE SEQUENCE [LARGE SCALE GENOMIC DNA]</scope>
    <source>
        <strain evidence="2">MA-KB16</strain>
    </source>
</reference>
<evidence type="ECO:0000256" key="1">
    <source>
        <dbReference type="SAM" id="MobiDB-lite"/>
    </source>
</evidence>
<sequence length="80" mass="8751">MTATYYVIKPTTHARKKVSLGDQLSLTESQARPLRNGGFITPDKAAADRIAELVKENTELKASQPTETTETTKDSEAEKA</sequence>
<protein>
    <submittedName>
        <fullName evidence="2">Uncharacterized protein</fullName>
    </submittedName>
</protein>
<comment type="caution">
    <text evidence="2">The sequence shown here is derived from an EMBL/GenBank/DDBJ whole genome shotgun (WGS) entry which is preliminary data.</text>
</comment>
<proteinExistence type="predicted"/>
<feature type="compositionally biased region" description="Polar residues" evidence="1">
    <location>
        <begin position="60"/>
        <end position="69"/>
    </location>
</feature>
<dbReference type="Proteomes" id="UP000190962">
    <property type="component" value="Unassembled WGS sequence"/>
</dbReference>
<name>A0A1T2CQQ5_SOVGS</name>
<dbReference type="EMBL" id="MPNX01000016">
    <property type="protein sequence ID" value="OOY34371.1"/>
    <property type="molecule type" value="Genomic_DNA"/>
</dbReference>
<dbReference type="RefSeq" id="WP_078453292.1">
    <property type="nucleotide sequence ID" value="NZ_MPNX01000016.1"/>
</dbReference>
<feature type="compositionally biased region" description="Basic and acidic residues" evidence="1">
    <location>
        <begin position="70"/>
        <end position="80"/>
    </location>
</feature>
<gene>
    <name evidence="2" type="ORF">BOV88_10140</name>
</gene>
<feature type="region of interest" description="Disordered" evidence="1">
    <location>
        <begin position="56"/>
        <end position="80"/>
    </location>
</feature>